<dbReference type="AlphaFoldDB" id="A0A397JFZ6"/>
<dbReference type="Proteomes" id="UP000266861">
    <property type="component" value="Unassembled WGS sequence"/>
</dbReference>
<dbReference type="PANTHER" id="PTHR33223">
    <property type="entry name" value="CCHC-TYPE DOMAIN-CONTAINING PROTEIN"/>
    <property type="match status" value="1"/>
</dbReference>
<organism evidence="2 3">
    <name type="scientific">Diversispora epigaea</name>
    <dbReference type="NCBI Taxonomy" id="1348612"/>
    <lineage>
        <taxon>Eukaryota</taxon>
        <taxon>Fungi</taxon>
        <taxon>Fungi incertae sedis</taxon>
        <taxon>Mucoromycota</taxon>
        <taxon>Glomeromycotina</taxon>
        <taxon>Glomeromycetes</taxon>
        <taxon>Diversisporales</taxon>
        <taxon>Diversisporaceae</taxon>
        <taxon>Diversispora</taxon>
    </lineage>
</organism>
<evidence type="ECO:0000259" key="1">
    <source>
        <dbReference type="Pfam" id="PF19259"/>
    </source>
</evidence>
<gene>
    <name evidence="2" type="ORF">Glove_91g117</name>
</gene>
<keyword evidence="3" id="KW-1185">Reference proteome</keyword>
<feature type="domain" description="Ty3 transposon capsid-like protein" evidence="1">
    <location>
        <begin position="279"/>
        <end position="398"/>
    </location>
</feature>
<evidence type="ECO:0000313" key="2">
    <source>
        <dbReference type="EMBL" id="RHZ83560.1"/>
    </source>
</evidence>
<name>A0A397JFZ6_9GLOM</name>
<dbReference type="Pfam" id="PF19259">
    <property type="entry name" value="Ty3_capsid"/>
    <property type="match status" value="1"/>
</dbReference>
<dbReference type="OrthoDB" id="2448791at2759"/>
<evidence type="ECO:0000313" key="3">
    <source>
        <dbReference type="Proteomes" id="UP000266861"/>
    </source>
</evidence>
<dbReference type="InterPro" id="IPR045358">
    <property type="entry name" value="Ty3_capsid"/>
</dbReference>
<proteinExistence type="predicted"/>
<dbReference type="PANTHER" id="PTHR33223:SF6">
    <property type="entry name" value="CCHC-TYPE DOMAIN-CONTAINING PROTEIN"/>
    <property type="match status" value="1"/>
</dbReference>
<sequence>MSSIELLNNLVSQFSLEYSKRVREIVQQAENNSYPSTFNSQQLQELEQIRFMSTYNELLEQHQYDTRVHEQKHKNSSTVLELQEYCNLCFSSPLNPPQHFSHFWNWYISYSAKSYSSKTIEYFNKIIKGLLEKPPKIDIDVIREFIFSFTYIKVPGDFTTIQNAIIKTLKTQISTRRKPVTTLPSNIISTITSTLNPLTPTESETTMSLSADQLKEILKKVTDGFKETAQTIKAETHVFPIGPFYGKATEDPVEWIASFNRAANANNWTSNRKLQIAPGYLKGVAAHWCDDSTITYWDNNSYPDRSFVSLFTKRFTTLENKNKWHYELHNIKQEKNERVDEYSVQFQKLAKKVDPTDAIPDDYKTRMYISGLNEEVAAMVAIDTPATLTDTIKAAAKVEAGKYYSK</sequence>
<dbReference type="EMBL" id="PQFF01000087">
    <property type="protein sequence ID" value="RHZ83560.1"/>
    <property type="molecule type" value="Genomic_DNA"/>
</dbReference>
<reference evidence="2 3" key="1">
    <citation type="submission" date="2018-08" db="EMBL/GenBank/DDBJ databases">
        <title>Genome and evolution of the arbuscular mycorrhizal fungus Diversispora epigaea (formerly Glomus versiforme) and its bacterial endosymbionts.</title>
        <authorList>
            <person name="Sun X."/>
            <person name="Fei Z."/>
            <person name="Harrison M."/>
        </authorList>
    </citation>
    <scope>NUCLEOTIDE SEQUENCE [LARGE SCALE GENOMIC DNA]</scope>
    <source>
        <strain evidence="2 3">IT104</strain>
    </source>
</reference>
<protein>
    <recommendedName>
        <fullName evidence="1">Ty3 transposon capsid-like protein domain-containing protein</fullName>
    </recommendedName>
</protein>
<accession>A0A397JFZ6</accession>
<comment type="caution">
    <text evidence="2">The sequence shown here is derived from an EMBL/GenBank/DDBJ whole genome shotgun (WGS) entry which is preliminary data.</text>
</comment>
<dbReference type="STRING" id="1348612.A0A397JFZ6"/>